<protein>
    <submittedName>
        <fullName evidence="3">Glycosyltransferase</fullName>
    </submittedName>
</protein>
<evidence type="ECO:0000259" key="1">
    <source>
        <dbReference type="Pfam" id="PF00534"/>
    </source>
</evidence>
<dbReference type="Pfam" id="PF13439">
    <property type="entry name" value="Glyco_transf_4"/>
    <property type="match status" value="1"/>
</dbReference>
<gene>
    <name evidence="3" type="ORF">D1B31_16520</name>
</gene>
<sequence length="370" mass="40580">MQNGGAIRVLMLLDYLNISGTKSYVKGLADYFIPLGIHVVVAGKDGSYSKVLERAGCTVYSVDFSGNAKGIKAKLIDIITREKITIIHAHSPRAGASAAEIAPMLGIPLVGTFHGTYYNKKKMLKIAEASSAIISVSPAVKAYWKKLGVQSLYIPLTINLEEFRFLKKTIIRRQLGIQDNASVVLYAARQEGKKAAISLDVMLACRMLRMTEGFGRLQCVIAGDGRRLPAVKRKAKEYNAENGKAYIHVIGGHYDMPALFSSSTVVIGTGLSALEAMACEKPLIAAGIQGFIGVVDQNNFEMSWNNGFGDHQFDRLPPLHPERLAASLKGVLSSQKKRKKLGKEGWQIVKSHFDRTVNNRIIELYESLIQ</sequence>
<dbReference type="PANTHER" id="PTHR45947:SF3">
    <property type="entry name" value="SULFOQUINOVOSYL TRANSFERASE SQD2"/>
    <property type="match status" value="1"/>
</dbReference>
<dbReference type="InterPro" id="IPR001296">
    <property type="entry name" value="Glyco_trans_1"/>
</dbReference>
<dbReference type="OrthoDB" id="59694at2"/>
<comment type="caution">
    <text evidence="3">The sequence shown here is derived from an EMBL/GenBank/DDBJ whole genome shotgun (WGS) entry which is preliminary data.</text>
</comment>
<dbReference type="AlphaFoldDB" id="A0A417YR86"/>
<dbReference type="GO" id="GO:0016757">
    <property type="term" value="F:glycosyltransferase activity"/>
    <property type="evidence" value="ECO:0007669"/>
    <property type="project" value="InterPro"/>
</dbReference>
<dbReference type="Gene3D" id="3.40.50.2000">
    <property type="entry name" value="Glycogen Phosphorylase B"/>
    <property type="match status" value="2"/>
</dbReference>
<dbReference type="InterPro" id="IPR028098">
    <property type="entry name" value="Glyco_trans_4-like_N"/>
</dbReference>
<evidence type="ECO:0000313" key="3">
    <source>
        <dbReference type="EMBL" id="RHW37364.1"/>
    </source>
</evidence>
<accession>A0A417YR86</accession>
<proteinExistence type="predicted"/>
<feature type="domain" description="Glycosyltransferase subfamily 4-like N-terminal" evidence="2">
    <location>
        <begin position="19"/>
        <end position="159"/>
    </location>
</feature>
<dbReference type="RefSeq" id="WP_118922387.1">
    <property type="nucleotide sequence ID" value="NZ_QWEG01000010.1"/>
</dbReference>
<dbReference type="PANTHER" id="PTHR45947">
    <property type="entry name" value="SULFOQUINOVOSYL TRANSFERASE SQD2"/>
    <property type="match status" value="1"/>
</dbReference>
<keyword evidence="3" id="KW-0808">Transferase</keyword>
<dbReference type="EMBL" id="QWEG01000010">
    <property type="protein sequence ID" value="RHW37364.1"/>
    <property type="molecule type" value="Genomic_DNA"/>
</dbReference>
<dbReference type="Proteomes" id="UP000284416">
    <property type="component" value="Unassembled WGS sequence"/>
</dbReference>
<dbReference type="SUPFAM" id="SSF53756">
    <property type="entry name" value="UDP-Glycosyltransferase/glycogen phosphorylase"/>
    <property type="match status" value="1"/>
</dbReference>
<evidence type="ECO:0000313" key="4">
    <source>
        <dbReference type="Proteomes" id="UP000284416"/>
    </source>
</evidence>
<organism evidence="3 4">
    <name type="scientific">Neobacillus notoginsengisoli</name>
    <dbReference type="NCBI Taxonomy" id="1578198"/>
    <lineage>
        <taxon>Bacteria</taxon>
        <taxon>Bacillati</taxon>
        <taxon>Bacillota</taxon>
        <taxon>Bacilli</taxon>
        <taxon>Bacillales</taxon>
        <taxon>Bacillaceae</taxon>
        <taxon>Neobacillus</taxon>
    </lineage>
</organism>
<name>A0A417YR86_9BACI</name>
<feature type="domain" description="Glycosyl transferase family 1" evidence="1">
    <location>
        <begin position="168"/>
        <end position="345"/>
    </location>
</feature>
<reference evidence="3 4" key="1">
    <citation type="journal article" date="2017" name="Int. J. Syst. Evol. Microbiol.">
        <title>Bacillus notoginsengisoli sp. nov., a novel bacterium isolated from the rhizosphere of Panax notoginseng.</title>
        <authorList>
            <person name="Zhang M.Y."/>
            <person name="Cheng J."/>
            <person name="Cai Y."/>
            <person name="Zhang T.Y."/>
            <person name="Wu Y.Y."/>
            <person name="Manikprabhu D."/>
            <person name="Li W.J."/>
            <person name="Zhang Y.X."/>
        </authorList>
    </citation>
    <scope>NUCLEOTIDE SEQUENCE [LARGE SCALE GENOMIC DNA]</scope>
    <source>
        <strain evidence="3 4">JCM 30743</strain>
    </source>
</reference>
<keyword evidence="4" id="KW-1185">Reference proteome</keyword>
<dbReference type="InterPro" id="IPR050194">
    <property type="entry name" value="Glycosyltransferase_grp1"/>
</dbReference>
<dbReference type="Pfam" id="PF00534">
    <property type="entry name" value="Glycos_transf_1"/>
    <property type="match status" value="1"/>
</dbReference>
<evidence type="ECO:0000259" key="2">
    <source>
        <dbReference type="Pfam" id="PF13439"/>
    </source>
</evidence>